<evidence type="ECO:0000256" key="2">
    <source>
        <dbReference type="ARBA" id="ARBA00022737"/>
    </source>
</evidence>
<evidence type="ECO:0000313" key="7">
    <source>
        <dbReference type="Proteomes" id="UP000789524"/>
    </source>
</evidence>
<keyword evidence="3" id="KW-0472">Membrane</keyword>
<dbReference type="PANTHER" id="PTHR45716">
    <property type="entry name" value="BITESIZE, ISOFORM I"/>
    <property type="match status" value="1"/>
</dbReference>
<dbReference type="CDD" id="cd04020">
    <property type="entry name" value="C2B_SLP_1-2-3-4"/>
    <property type="match status" value="1"/>
</dbReference>
<comment type="subcellular location">
    <subcellularLocation>
        <location evidence="1">Membrane</location>
    </subcellularLocation>
</comment>
<keyword evidence="2" id="KW-0677">Repeat</keyword>
<evidence type="ECO:0000256" key="3">
    <source>
        <dbReference type="ARBA" id="ARBA00023136"/>
    </source>
</evidence>
<sequence>MTDTQVIVRNNDVSCWNCFTTEDSIVKSEDEVYSKPITLPKVREVHREKLKVYSFLASELNKPKAVSLKQKVSTHYAITKKIDEKVLEQHTKETENIPFIDNKAPLNESTSNKEINNIGENVVQITMTNNKTDTNSEIINSKNDIPDLTDPSQNISDKDSNVAVTREKRSINIVSDTVNNEDTDQTNIPDVSQRTVLKKEELLEGLPPLPETEKDVTVNLSENSSLSHDELNSKAVRSENKQGLRRRISVPPDFLEEIKFTDEDDQTKENCLEQPISLNLPQTEFSENLKSNVITKLPVLKQNMNSRYSPLFKLKRSISKDSGTVDHVVLYDTVDSNEKSVKDSTTAASVRRVEVVNPKKEVVSVENTISKNSTPSTKPLSKKPIDQSSPLVTRPYRGLDTTPTSKIKNTELTKTSKITSPKTISNVTPPVLKRTIEKKSVTPTNSPLLKINTEKKSILKRKSSDLSIGTGSNISTDSNYGSESTDDLNISLETHRKYSKSDIGTKLPILKQNMNSKYSPVYKLKQSSIKNNTSRDETDSNINIIKETIGKDNKETLEKTLEPERNDEHQKRKEIQPVTSTPKSKEIDDEISIVSEKLDKLSLKTSPSLYSLSGSSAEINDGSKNITKSEAALCANVESKKSPKKEVNFDLSNESNKKFLQSRSISTDALGKILCPRGLRRSTLSMDPRSMGYEGVIEDCKESTFMSRLFGVCCHCCIGTKTQELPDSPPDDVNASLVEHLGCSYTLNKDTSQKQAVPTVTVTKIIDNDSVKSTQLLLKHERDDSDSIITSTIKRGRHEMICDSGKNSRSSTLRADDMYISEGVSGHATLPRRSNSPLPHERDMDRERFPLNRSGLQSYVILSFQTRSESMASVYSGAGEAGRGGVPVRGEVQFSLVYNYRLGALEVGVKRCRDLAPIDQKKNRSDPYVKVYLLPDKSKTGKRKTKVKKNTLNPVFEETLSFTAPLESLASRALWLSAWHADMFGRNDFLGEVTLPLAGRLFDDPSPAWYPLTERSELPEEAGVSRGDLIVGLKLDPEARALHVLVKEARGLVPSRAGSLADVFCKAYLLPERGRLHKRKTPVCRRTLAPVWRTQLTYNDVTSVTLSERALELTLWDRDRLASNEFLGAVRLSLGTGVHKGENVSWMDSAGKEVTLWQTMLQQPNFWVEGSLPLRPHLNN</sequence>
<dbReference type="SUPFAM" id="SSF49562">
    <property type="entry name" value="C2 domain (Calcium/lipid-binding domain, CaLB)"/>
    <property type="match status" value="2"/>
</dbReference>
<feature type="compositionally biased region" description="Basic and acidic residues" evidence="4">
    <location>
        <begin position="561"/>
        <end position="575"/>
    </location>
</feature>
<evidence type="ECO:0000256" key="1">
    <source>
        <dbReference type="ARBA" id="ARBA00004370"/>
    </source>
</evidence>
<dbReference type="EMBL" id="CAKASE010000044">
    <property type="protein sequence ID" value="CAG9560050.1"/>
    <property type="molecule type" value="Genomic_DNA"/>
</dbReference>
<proteinExistence type="predicted"/>
<dbReference type="Gene3D" id="2.60.40.150">
    <property type="entry name" value="C2 domain"/>
    <property type="match status" value="2"/>
</dbReference>
<dbReference type="Proteomes" id="UP000789524">
    <property type="component" value="Unassembled WGS sequence"/>
</dbReference>
<organism evidence="6 7">
    <name type="scientific">Danaus chrysippus</name>
    <name type="common">African queen</name>
    <dbReference type="NCBI Taxonomy" id="151541"/>
    <lineage>
        <taxon>Eukaryota</taxon>
        <taxon>Metazoa</taxon>
        <taxon>Ecdysozoa</taxon>
        <taxon>Arthropoda</taxon>
        <taxon>Hexapoda</taxon>
        <taxon>Insecta</taxon>
        <taxon>Pterygota</taxon>
        <taxon>Neoptera</taxon>
        <taxon>Endopterygota</taxon>
        <taxon>Lepidoptera</taxon>
        <taxon>Glossata</taxon>
        <taxon>Ditrysia</taxon>
        <taxon>Papilionoidea</taxon>
        <taxon>Nymphalidae</taxon>
        <taxon>Danainae</taxon>
        <taxon>Danaini</taxon>
        <taxon>Danaina</taxon>
        <taxon>Danaus</taxon>
        <taxon>Anosia</taxon>
    </lineage>
</organism>
<dbReference type="AlphaFoldDB" id="A0A8J2VYQ4"/>
<dbReference type="CDD" id="cd08521">
    <property type="entry name" value="C2A_SLP"/>
    <property type="match status" value="1"/>
</dbReference>
<feature type="compositionally biased region" description="Basic and acidic residues" evidence="4">
    <location>
        <begin position="227"/>
        <end position="242"/>
    </location>
</feature>
<dbReference type="PANTHER" id="PTHR45716:SF2">
    <property type="entry name" value="BITESIZE, ISOFORM I"/>
    <property type="match status" value="1"/>
</dbReference>
<feature type="region of interest" description="Disordered" evidence="4">
    <location>
        <begin position="366"/>
        <end position="405"/>
    </location>
</feature>
<dbReference type="InterPro" id="IPR000008">
    <property type="entry name" value="C2_dom"/>
</dbReference>
<dbReference type="GO" id="GO:0042043">
    <property type="term" value="F:neurexin family protein binding"/>
    <property type="evidence" value="ECO:0007669"/>
    <property type="project" value="TreeGrafter"/>
</dbReference>
<evidence type="ECO:0000256" key="4">
    <source>
        <dbReference type="SAM" id="MobiDB-lite"/>
    </source>
</evidence>
<dbReference type="SMART" id="SM00239">
    <property type="entry name" value="C2"/>
    <property type="match status" value="2"/>
</dbReference>
<feature type="domain" description="C2" evidence="5">
    <location>
        <begin position="888"/>
        <end position="1010"/>
    </location>
</feature>
<dbReference type="InterPro" id="IPR001565">
    <property type="entry name" value="Synaptotagmin"/>
</dbReference>
<name>A0A8J2VYQ4_9NEOP</name>
<comment type="caution">
    <text evidence="6">The sequence shown here is derived from an EMBL/GenBank/DDBJ whole genome shotgun (WGS) entry which is preliminary data.</text>
</comment>
<dbReference type="InterPro" id="IPR043567">
    <property type="entry name" value="SYTL1-5_C2B"/>
</dbReference>
<protein>
    <submittedName>
        <fullName evidence="6">(African queen) hypothetical protein</fullName>
    </submittedName>
</protein>
<dbReference type="GO" id="GO:0070382">
    <property type="term" value="C:exocytic vesicle"/>
    <property type="evidence" value="ECO:0007669"/>
    <property type="project" value="TreeGrafter"/>
</dbReference>
<dbReference type="GO" id="GO:0006887">
    <property type="term" value="P:exocytosis"/>
    <property type="evidence" value="ECO:0007669"/>
    <property type="project" value="TreeGrafter"/>
</dbReference>
<feature type="region of interest" description="Disordered" evidence="4">
    <location>
        <begin position="561"/>
        <end position="586"/>
    </location>
</feature>
<evidence type="ECO:0000259" key="5">
    <source>
        <dbReference type="PROSITE" id="PS50004"/>
    </source>
</evidence>
<reference evidence="6" key="1">
    <citation type="submission" date="2021-09" db="EMBL/GenBank/DDBJ databases">
        <authorList>
            <person name="Martin H S."/>
        </authorList>
    </citation>
    <scope>NUCLEOTIDE SEQUENCE</scope>
</reference>
<keyword evidence="7" id="KW-1185">Reference proteome</keyword>
<dbReference type="Pfam" id="PF00168">
    <property type="entry name" value="C2"/>
    <property type="match status" value="2"/>
</dbReference>
<accession>A0A8J2VYQ4</accession>
<dbReference type="FunFam" id="2.60.40.150:FF:000006">
    <property type="entry name" value="Synaptotagmin-like 5, isoform CRA_a"/>
    <property type="match status" value="1"/>
</dbReference>
<dbReference type="PRINTS" id="PR00399">
    <property type="entry name" value="SYNAPTOTAGMN"/>
</dbReference>
<dbReference type="GO" id="GO:0005886">
    <property type="term" value="C:plasma membrane"/>
    <property type="evidence" value="ECO:0007669"/>
    <property type="project" value="TreeGrafter"/>
</dbReference>
<gene>
    <name evidence="6" type="ORF">DCHRY22_LOCUS1780</name>
</gene>
<dbReference type="PROSITE" id="PS50004">
    <property type="entry name" value="C2"/>
    <property type="match status" value="2"/>
</dbReference>
<feature type="region of interest" description="Disordered" evidence="4">
    <location>
        <begin position="222"/>
        <end position="244"/>
    </location>
</feature>
<feature type="domain" description="C2" evidence="5">
    <location>
        <begin position="1025"/>
        <end position="1147"/>
    </location>
</feature>
<dbReference type="OrthoDB" id="195679at2759"/>
<feature type="compositionally biased region" description="Polar residues" evidence="4">
    <location>
        <begin position="366"/>
        <end position="379"/>
    </location>
</feature>
<evidence type="ECO:0000313" key="6">
    <source>
        <dbReference type="EMBL" id="CAG9560050.1"/>
    </source>
</evidence>
<dbReference type="InterPro" id="IPR035892">
    <property type="entry name" value="C2_domain_sf"/>
</dbReference>